<dbReference type="EMBL" id="JAGTTN010000001">
    <property type="protein sequence ID" value="MCC2030860.1"/>
    <property type="molecule type" value="Genomic_DNA"/>
</dbReference>
<comment type="caution">
    <text evidence="2">The sequence shown here is derived from an EMBL/GenBank/DDBJ whole genome shotgun (WGS) entry which is preliminary data.</text>
</comment>
<keyword evidence="3" id="KW-1185">Reference proteome</keyword>
<name>A0A9X1LSR4_9MICO</name>
<evidence type="ECO:0000313" key="2">
    <source>
        <dbReference type="EMBL" id="MCC2030860.1"/>
    </source>
</evidence>
<dbReference type="AlphaFoldDB" id="A0A9X1LSR4"/>
<proteinExistence type="predicted"/>
<dbReference type="RefSeq" id="WP_229382751.1">
    <property type="nucleotide sequence ID" value="NZ_JAGTTN010000001.1"/>
</dbReference>
<feature type="compositionally biased region" description="Basic and acidic residues" evidence="1">
    <location>
        <begin position="56"/>
        <end position="68"/>
    </location>
</feature>
<evidence type="ECO:0000313" key="3">
    <source>
        <dbReference type="Proteomes" id="UP001139354"/>
    </source>
</evidence>
<feature type="compositionally biased region" description="Polar residues" evidence="1">
    <location>
        <begin position="45"/>
        <end position="55"/>
    </location>
</feature>
<feature type="region of interest" description="Disordered" evidence="1">
    <location>
        <begin position="1"/>
        <end position="68"/>
    </location>
</feature>
<sequence>MSSNRRQRIERVPGSRRAKLTPAPGTTAEPVPGDETTDAAPPASTGGTASDQSGPNDERLRRDVPPHY</sequence>
<evidence type="ECO:0000256" key="1">
    <source>
        <dbReference type="SAM" id="MobiDB-lite"/>
    </source>
</evidence>
<reference evidence="2" key="1">
    <citation type="submission" date="2021-04" db="EMBL/GenBank/DDBJ databases">
        <title>Microbacterium tenobrionis sp. nov. and Microbacterium allomyrinae sp. nov., isolated from larvae of Tenobrio molitor and Allomyrina dichotoma, respectively.</title>
        <authorList>
            <person name="Lee S.D."/>
        </authorList>
    </citation>
    <scope>NUCLEOTIDE SEQUENCE</scope>
    <source>
        <strain evidence="2">BWT-G7</strain>
    </source>
</reference>
<accession>A0A9X1LSR4</accession>
<organism evidence="2 3">
    <name type="scientific">Microbacterium allomyrinae</name>
    <dbReference type="NCBI Taxonomy" id="2830666"/>
    <lineage>
        <taxon>Bacteria</taxon>
        <taxon>Bacillati</taxon>
        <taxon>Actinomycetota</taxon>
        <taxon>Actinomycetes</taxon>
        <taxon>Micrococcales</taxon>
        <taxon>Microbacteriaceae</taxon>
        <taxon>Microbacterium</taxon>
    </lineage>
</organism>
<protein>
    <submittedName>
        <fullName evidence="2">Uncharacterized protein</fullName>
    </submittedName>
</protein>
<gene>
    <name evidence="2" type="ORF">KEC57_01535</name>
</gene>
<dbReference type="Proteomes" id="UP001139354">
    <property type="component" value="Unassembled WGS sequence"/>
</dbReference>